<dbReference type="Proteomes" id="UP000635606">
    <property type="component" value="Unassembled WGS sequence"/>
</dbReference>
<dbReference type="Gene3D" id="1.10.600.10">
    <property type="entry name" value="Farnesyl Diphosphate Synthase"/>
    <property type="match status" value="2"/>
</dbReference>
<name>A0A8J4A5A0_9ACTN</name>
<dbReference type="EC" id="4.2.3.-" evidence="2"/>
<dbReference type="EMBL" id="BOPH01000144">
    <property type="protein sequence ID" value="GIJ74812.1"/>
    <property type="molecule type" value="Genomic_DNA"/>
</dbReference>
<dbReference type="RefSeq" id="WP_203934609.1">
    <property type="nucleotide sequence ID" value="NZ_BOPH01000144.1"/>
</dbReference>
<reference evidence="3" key="1">
    <citation type="submission" date="2021-01" db="EMBL/GenBank/DDBJ databases">
        <title>Whole genome shotgun sequence of Virgisporangium ochraceum NBRC 16418.</title>
        <authorList>
            <person name="Komaki H."/>
            <person name="Tamura T."/>
        </authorList>
    </citation>
    <scope>NUCLEOTIDE SEQUENCE</scope>
    <source>
        <strain evidence="3">NBRC 16418</strain>
    </source>
</reference>
<protein>
    <recommendedName>
        <fullName evidence="2">Terpene synthase</fullName>
        <ecNumber evidence="2">4.2.3.-</ecNumber>
    </recommendedName>
</protein>
<dbReference type="InterPro" id="IPR008949">
    <property type="entry name" value="Isoprenoid_synthase_dom_sf"/>
</dbReference>
<gene>
    <name evidence="3" type="ORF">Voc01_097290</name>
</gene>
<sequence>MTAPYRLPDFYVPHPARLNPHLERARAHTVAWARDMEMVEGSGIWTIEDLEAHDYALLCAYTHPDASAAVLDLVTDWYVWVFFFDDHFLETFKRGRDLVGARRYLDRLPLFMPLSGAVVDVPTNPVERGLADLWTRTVPYRSPQWRSRFFDSTRALLDESLWELGNISDGRVANPVEYVEMRRKVGGAPWSADLVEHAVDAEVPASVAASRPLRVLKDTFSDAVHLRNDLFSYQRETETEGECNNGVLVVERFLGCTPQRAADTVNELLTSRLQQFENTALTELAPLFASHGLPASGCADVLRYVQGLQDWQSGGHEWHLRSSRYMKSSGSSGTVSTTRARSLSHVPYRPTADVDLPTDLYQPFPARLSPFVDDARAFTVSWASTMGMLSGVWDREQLVGMDLPLCAAAIHWSASAEQLNLSSGWLAWGTYADDWFPLMFHHTRDVVGASAFVRRLPMFMPLDGSCPAPSNEVERGLADLWARTVMAPGARAGFRRAVLDMTDSWLWELANVTQNRVPDPIDYLEMRRRTFGSELTMSLSRLYRAVAVPRAVFASRPVRALENAAADYACLVNDLRSVRKEVEFEGELNNGVLVFAHFLGCTVPEAAALTVDLMTARLKHFERVAAVDLPQLYEDLRLDTVARSAVEGYVDELRDWIAGVVLWHRRTTRYDEAEIRRTRRPGPVVAAGLSRRVTRPTGLGTSAANLADRLREATNLAS</sequence>
<dbReference type="SUPFAM" id="SSF48576">
    <property type="entry name" value="Terpenoid synthases"/>
    <property type="match status" value="2"/>
</dbReference>
<evidence type="ECO:0000256" key="2">
    <source>
        <dbReference type="RuleBase" id="RU366034"/>
    </source>
</evidence>
<accession>A0A8J4A5A0</accession>
<proteinExistence type="inferred from homology"/>
<comment type="similarity">
    <text evidence="2">Belongs to the terpene synthase family.</text>
</comment>
<dbReference type="AlphaFoldDB" id="A0A8J4A5A0"/>
<dbReference type="Pfam" id="PF19086">
    <property type="entry name" value="Terpene_syn_C_2"/>
    <property type="match status" value="2"/>
</dbReference>
<evidence type="ECO:0000256" key="1">
    <source>
        <dbReference type="ARBA" id="ARBA00023239"/>
    </source>
</evidence>
<comment type="caution">
    <text evidence="3">The sequence shown here is derived from an EMBL/GenBank/DDBJ whole genome shotgun (WGS) entry which is preliminary data.</text>
</comment>
<keyword evidence="2" id="KW-0460">Magnesium</keyword>
<evidence type="ECO:0000313" key="4">
    <source>
        <dbReference type="Proteomes" id="UP000635606"/>
    </source>
</evidence>
<comment type="cofactor">
    <cofactor evidence="2">
        <name>Mg(2+)</name>
        <dbReference type="ChEBI" id="CHEBI:18420"/>
    </cofactor>
</comment>
<keyword evidence="4" id="KW-1185">Reference proteome</keyword>
<dbReference type="SFLD" id="SFLDS00005">
    <property type="entry name" value="Isoprenoid_Synthase_Type_I"/>
    <property type="match status" value="2"/>
</dbReference>
<dbReference type="InterPro" id="IPR034686">
    <property type="entry name" value="Terpene_cyclase-like_2"/>
</dbReference>
<organism evidence="3 4">
    <name type="scientific">Virgisporangium ochraceum</name>
    <dbReference type="NCBI Taxonomy" id="65505"/>
    <lineage>
        <taxon>Bacteria</taxon>
        <taxon>Bacillati</taxon>
        <taxon>Actinomycetota</taxon>
        <taxon>Actinomycetes</taxon>
        <taxon>Micromonosporales</taxon>
        <taxon>Micromonosporaceae</taxon>
        <taxon>Virgisporangium</taxon>
    </lineage>
</organism>
<evidence type="ECO:0000313" key="3">
    <source>
        <dbReference type="EMBL" id="GIJ74812.1"/>
    </source>
</evidence>
<dbReference type="SFLD" id="SFLDG01020">
    <property type="entry name" value="Terpene_Cyclase_Like_2"/>
    <property type="match status" value="2"/>
</dbReference>
<dbReference type="GO" id="GO:0046872">
    <property type="term" value="F:metal ion binding"/>
    <property type="evidence" value="ECO:0007669"/>
    <property type="project" value="UniProtKB-KW"/>
</dbReference>
<dbReference type="PANTHER" id="PTHR35201:SF4">
    <property type="entry name" value="BETA-PINACENE SYNTHASE-RELATED"/>
    <property type="match status" value="1"/>
</dbReference>
<dbReference type="GO" id="GO:0010333">
    <property type="term" value="F:terpene synthase activity"/>
    <property type="evidence" value="ECO:0007669"/>
    <property type="project" value="InterPro"/>
</dbReference>
<keyword evidence="2" id="KW-0479">Metal-binding</keyword>
<dbReference type="PANTHER" id="PTHR35201">
    <property type="entry name" value="TERPENE SYNTHASE"/>
    <property type="match status" value="1"/>
</dbReference>
<keyword evidence="1 2" id="KW-0456">Lyase</keyword>